<dbReference type="EMBL" id="JX649908">
    <property type="protein sequence ID" value="AGC72653.1"/>
    <property type="molecule type" value="Genomic_DNA"/>
</dbReference>
<dbReference type="PRINTS" id="PR00633">
    <property type="entry name" value="RCCNDNSATION"/>
</dbReference>
<protein>
    <submittedName>
        <fullName evidence="3">Regulator of chromosome condensation, RCC1</fullName>
    </submittedName>
</protein>
<evidence type="ECO:0000313" key="3">
    <source>
        <dbReference type="EMBL" id="AGC72653.1"/>
    </source>
</evidence>
<sequence>MQMRSIVQCTALLIPTVLLICVDSVQASPEPLFGSPVGGVRLGLSLEPEHPVLPSDLSLSVTLHNTTNQIKTLPASLCGQITWLAYTQIAIRSNGGKLYRVPLRSMIDTADLHQHGPLLLQPHQKLEAKLSFIDIGQQYPQPDGEVPLSALLTQTRQIELWAELSMEHSRTISSQVTRRSFGLKPIEKPISASCAAQLVTSHYLTCLLNRAGTPYCWGETDPGAGPEELSYPRALRWLAQSATSIGFGNGRLCAVTTDRDVLCLSEASEGVSSRKLTNPHRITGLPSGLSRIVSGTADQCVLTDAGALWCWGRMPQTIPPGDVLSAWRAQPMPGLGQDVVEVVFGWQHACARKRSGEVLCWGDNKVGQLGSGTPDASETPKAVIGIGGEVKKIVAGNLFSCALRTDGKLFCWGKNEYGALGKYSAPAQLTATERTDLGTDLRDLFAGHDQLCVLRKEGQLQCLGTVAASESVLSTQTPVTLDGIPPDVAEVTIGPRDACARTSQGALWCWGQTLRAMTKPDEKKPPDGPQRVTGLSSVQSVHIGPGFWCAATQAGSVSCWGDGSGGQLGKGRIMMSAKPLRLDIPCDK</sequence>
<dbReference type="InterPro" id="IPR051210">
    <property type="entry name" value="Ub_ligase/GEF_domain"/>
</dbReference>
<dbReference type="InterPro" id="IPR009091">
    <property type="entry name" value="RCC1/BLIP-II"/>
</dbReference>
<reference evidence="3" key="1">
    <citation type="submission" date="2012-09" db="EMBL/GenBank/DDBJ databases">
        <title>Metagenomic Characterization of a Microbial Community in Wastewater Detects High Levels of Antibiotic Resistance.</title>
        <authorList>
            <person name="Abrams M."/>
            <person name="Caldwell A."/>
            <person name="Vandaei E."/>
            <person name="Lee W."/>
            <person name="Perrott J."/>
            <person name="Khan S.Y."/>
            <person name="Ta J."/>
            <person name="Romero D."/>
            <person name="Nguyen V."/>
            <person name="Pourmand N."/>
            <person name="Ouverney C.C."/>
        </authorList>
    </citation>
    <scope>NUCLEOTIDE SEQUENCE</scope>
</reference>
<evidence type="ECO:0000256" key="1">
    <source>
        <dbReference type="ARBA" id="ARBA00022737"/>
    </source>
</evidence>
<keyword evidence="2" id="KW-0732">Signal</keyword>
<feature type="signal peptide" evidence="2">
    <location>
        <begin position="1"/>
        <end position="27"/>
    </location>
</feature>
<dbReference type="AlphaFoldDB" id="L7VZU2"/>
<evidence type="ECO:0000256" key="2">
    <source>
        <dbReference type="SAM" id="SignalP"/>
    </source>
</evidence>
<dbReference type="PANTHER" id="PTHR22870:SF408">
    <property type="entry name" value="OS09G0560450 PROTEIN"/>
    <property type="match status" value="1"/>
</dbReference>
<keyword evidence="1" id="KW-0677">Repeat</keyword>
<dbReference type="PANTHER" id="PTHR22870">
    <property type="entry name" value="REGULATOR OF CHROMOSOME CONDENSATION"/>
    <property type="match status" value="1"/>
</dbReference>
<name>L7VZU2_9BACT</name>
<accession>L7VZU2</accession>
<feature type="chain" id="PRO_5003984878" evidence="2">
    <location>
        <begin position="28"/>
        <end position="588"/>
    </location>
</feature>
<dbReference type="InterPro" id="IPR000408">
    <property type="entry name" value="Reg_chr_condens"/>
</dbReference>
<dbReference type="SUPFAM" id="SSF50985">
    <property type="entry name" value="RCC1/BLIP-II"/>
    <property type="match status" value="1"/>
</dbReference>
<dbReference type="Pfam" id="PF13540">
    <property type="entry name" value="RCC1_2"/>
    <property type="match status" value="2"/>
</dbReference>
<proteinExistence type="predicted"/>
<organism evidence="3">
    <name type="scientific">uncultured bacterium A1Q1_fos_565</name>
    <dbReference type="NCBI Taxonomy" id="1256585"/>
    <lineage>
        <taxon>Bacteria</taxon>
        <taxon>environmental samples</taxon>
    </lineage>
</organism>
<dbReference type="PROSITE" id="PS50012">
    <property type="entry name" value="RCC1_3"/>
    <property type="match status" value="2"/>
</dbReference>
<dbReference type="Gene3D" id="2.130.10.30">
    <property type="entry name" value="Regulator of chromosome condensation 1/beta-lactamase-inhibitor protein II"/>
    <property type="match status" value="3"/>
</dbReference>